<dbReference type="OrthoDB" id="9811306at2"/>
<comment type="catalytic activity">
    <reaction evidence="1">
        <text>ATP + protein L-histidine = ADP + protein N-phospho-L-histidine.</text>
        <dbReference type="EC" id="2.7.13.3"/>
    </reaction>
</comment>
<organism evidence="11 12">
    <name type="scientific">Xenorhabdus vietnamensis</name>
    <dbReference type="NCBI Taxonomy" id="351656"/>
    <lineage>
        <taxon>Bacteria</taxon>
        <taxon>Pseudomonadati</taxon>
        <taxon>Pseudomonadota</taxon>
        <taxon>Gammaproteobacteria</taxon>
        <taxon>Enterobacterales</taxon>
        <taxon>Morganellaceae</taxon>
        <taxon>Xenorhabdus</taxon>
    </lineage>
</organism>
<dbReference type="InterPro" id="IPR011712">
    <property type="entry name" value="Sig_transdc_His_kin_sub3_dim/P"/>
</dbReference>
<evidence type="ECO:0000256" key="9">
    <source>
        <dbReference type="SAM" id="Phobius"/>
    </source>
</evidence>
<dbReference type="GO" id="GO:0016020">
    <property type="term" value="C:membrane"/>
    <property type="evidence" value="ECO:0007669"/>
    <property type="project" value="InterPro"/>
</dbReference>
<dbReference type="RefSeq" id="WP_086109166.1">
    <property type="nucleotide sequence ID" value="NZ_CAWNGD010000139.1"/>
</dbReference>
<dbReference type="Gene3D" id="3.30.565.10">
    <property type="entry name" value="Histidine kinase-like ATPase, C-terminal domain"/>
    <property type="match status" value="1"/>
</dbReference>
<dbReference type="InterPro" id="IPR005467">
    <property type="entry name" value="His_kinase_dom"/>
</dbReference>
<keyword evidence="4" id="KW-0808">Transferase</keyword>
<keyword evidence="12" id="KW-1185">Reference proteome</keyword>
<comment type="caution">
    <text evidence="11">The sequence shown here is derived from an EMBL/GenBank/DDBJ whole genome shotgun (WGS) entry which is preliminary data.</text>
</comment>
<dbReference type="InterPro" id="IPR050482">
    <property type="entry name" value="Sensor_HK_TwoCompSys"/>
</dbReference>
<dbReference type="GO" id="GO:0005524">
    <property type="term" value="F:ATP binding"/>
    <property type="evidence" value="ECO:0007669"/>
    <property type="project" value="UniProtKB-KW"/>
</dbReference>
<evidence type="ECO:0000256" key="3">
    <source>
        <dbReference type="ARBA" id="ARBA00022553"/>
    </source>
</evidence>
<evidence type="ECO:0000256" key="8">
    <source>
        <dbReference type="ARBA" id="ARBA00023012"/>
    </source>
</evidence>
<keyword evidence="6 11" id="KW-0418">Kinase</keyword>
<sequence>MKTFSDNPVATTGWLCSTAIAINLFVLLFLGFNTPLTLIEKLWVIFNSLNIIYLFILLHKAEMFSFRITLFPSRDQRKIAILKQEKQYLHFLISLHSQLNLNTSLSDNFHMVFYRLNQLIPLSEVRIILYHPPRKYCFEYPNHILNTQLPRMMKWDLDDKHTFHGMVQILIHQDQALSSYERNFIQSVIDALAKYLSLKNMMRRQIQQSILDDRKAISRDLHDTVAQSFLFLKIQINSLHFRTDKFSRKGLISLRIVKEELEIASQKLREMLLSLRTEKNHYDLHDSLKFLIKEFNHRLGFNIEFHYRITHQIISISHSRHLVQIIREALNNCYKHASASWISIRIYPVGKKIITVISDNGRGIPQTLTEREQFGLAIMRERVSLISGQMKIKKHKKNGTEIEIQFRLQEDKSYEVKD</sequence>
<keyword evidence="9" id="KW-1133">Transmembrane helix</keyword>
<gene>
    <name evidence="11" type="ORF">Xvie_02004</name>
</gene>
<dbReference type="InterPro" id="IPR036890">
    <property type="entry name" value="HATPase_C_sf"/>
</dbReference>
<evidence type="ECO:0000313" key="11">
    <source>
        <dbReference type="EMBL" id="OTA16234.1"/>
    </source>
</evidence>
<dbReference type="Gene3D" id="1.20.5.1930">
    <property type="match status" value="1"/>
</dbReference>
<dbReference type="STRING" id="351656.Xvie_02004"/>
<keyword evidence="7" id="KW-0067">ATP-binding</keyword>
<evidence type="ECO:0000256" key="4">
    <source>
        <dbReference type="ARBA" id="ARBA00022679"/>
    </source>
</evidence>
<evidence type="ECO:0000256" key="2">
    <source>
        <dbReference type="ARBA" id="ARBA00012438"/>
    </source>
</evidence>
<dbReference type="Proteomes" id="UP000194350">
    <property type="component" value="Unassembled WGS sequence"/>
</dbReference>
<dbReference type="EMBL" id="MUBJ01000009">
    <property type="protein sequence ID" value="OTA16234.1"/>
    <property type="molecule type" value="Genomic_DNA"/>
</dbReference>
<evidence type="ECO:0000256" key="5">
    <source>
        <dbReference type="ARBA" id="ARBA00022741"/>
    </source>
</evidence>
<proteinExistence type="predicted"/>
<dbReference type="InterPro" id="IPR003594">
    <property type="entry name" value="HATPase_dom"/>
</dbReference>
<evidence type="ECO:0000256" key="6">
    <source>
        <dbReference type="ARBA" id="ARBA00022777"/>
    </source>
</evidence>
<dbReference type="CDD" id="cd16917">
    <property type="entry name" value="HATPase_UhpB-NarQ-NarX-like"/>
    <property type="match status" value="1"/>
</dbReference>
<dbReference type="GO" id="GO:0046983">
    <property type="term" value="F:protein dimerization activity"/>
    <property type="evidence" value="ECO:0007669"/>
    <property type="project" value="InterPro"/>
</dbReference>
<keyword evidence="9" id="KW-0812">Transmembrane</keyword>
<keyword evidence="3" id="KW-0597">Phosphoprotein</keyword>
<dbReference type="Pfam" id="PF07730">
    <property type="entry name" value="HisKA_3"/>
    <property type="match status" value="1"/>
</dbReference>
<dbReference type="SUPFAM" id="SSF55874">
    <property type="entry name" value="ATPase domain of HSP90 chaperone/DNA topoisomerase II/histidine kinase"/>
    <property type="match status" value="1"/>
</dbReference>
<dbReference type="GO" id="GO:0000155">
    <property type="term" value="F:phosphorelay sensor kinase activity"/>
    <property type="evidence" value="ECO:0007669"/>
    <property type="project" value="InterPro"/>
</dbReference>
<dbReference type="PROSITE" id="PS50109">
    <property type="entry name" value="HIS_KIN"/>
    <property type="match status" value="1"/>
</dbReference>
<keyword evidence="8" id="KW-0902">Two-component regulatory system</keyword>
<evidence type="ECO:0000256" key="7">
    <source>
        <dbReference type="ARBA" id="ARBA00022840"/>
    </source>
</evidence>
<dbReference type="PANTHER" id="PTHR24421:SF10">
    <property type="entry name" value="NITRATE_NITRITE SENSOR PROTEIN NARQ"/>
    <property type="match status" value="1"/>
</dbReference>
<reference evidence="11 12" key="1">
    <citation type="submission" date="2016-10" db="EMBL/GenBank/DDBJ databases">
        <title>Systematic genetic and metabolomic analysis of Xenorhabdus and Photorhabdus spp., highlights the requirements for a dual symbiotic and pathogenic life style.</title>
        <authorList>
            <person name="Tobias N.J."/>
            <person name="Wolff H."/>
            <person name="Djahanschiri B."/>
            <person name="Pidot S.J."/>
            <person name="Stinear T.P."/>
            <person name="Ebersberger I."/>
            <person name="Bode H.B."/>
        </authorList>
    </citation>
    <scope>NUCLEOTIDE SEQUENCE [LARGE SCALE GENOMIC DNA]</scope>
    <source>
        <strain evidence="11 12">DSM 22392</strain>
    </source>
</reference>
<dbReference type="Pfam" id="PF02518">
    <property type="entry name" value="HATPase_c"/>
    <property type="match status" value="1"/>
</dbReference>
<evidence type="ECO:0000259" key="10">
    <source>
        <dbReference type="PROSITE" id="PS50109"/>
    </source>
</evidence>
<name>A0A1Y2SC95_9GAMM</name>
<evidence type="ECO:0000256" key="1">
    <source>
        <dbReference type="ARBA" id="ARBA00000085"/>
    </source>
</evidence>
<dbReference type="AlphaFoldDB" id="A0A1Y2SC95"/>
<feature type="transmembrane region" description="Helical" evidence="9">
    <location>
        <begin position="38"/>
        <end position="58"/>
    </location>
</feature>
<evidence type="ECO:0000313" key="12">
    <source>
        <dbReference type="Proteomes" id="UP000194350"/>
    </source>
</evidence>
<dbReference type="EC" id="2.7.13.3" evidence="2"/>
<protein>
    <recommendedName>
        <fullName evidence="2">histidine kinase</fullName>
        <ecNumber evidence="2">2.7.13.3</ecNumber>
    </recommendedName>
</protein>
<accession>A0A1Y2SC95</accession>
<feature type="transmembrane region" description="Helical" evidence="9">
    <location>
        <begin position="12"/>
        <end position="32"/>
    </location>
</feature>
<keyword evidence="9" id="KW-0472">Membrane</keyword>
<dbReference type="SMART" id="SM00387">
    <property type="entry name" value="HATPase_c"/>
    <property type="match status" value="1"/>
</dbReference>
<dbReference type="PANTHER" id="PTHR24421">
    <property type="entry name" value="NITRATE/NITRITE SENSOR PROTEIN NARX-RELATED"/>
    <property type="match status" value="1"/>
</dbReference>
<keyword evidence="5" id="KW-0547">Nucleotide-binding</keyword>
<feature type="domain" description="Histidine kinase" evidence="10">
    <location>
        <begin position="216"/>
        <end position="410"/>
    </location>
</feature>